<dbReference type="GO" id="GO:0005634">
    <property type="term" value="C:nucleus"/>
    <property type="evidence" value="ECO:0007669"/>
    <property type="project" value="TreeGrafter"/>
</dbReference>
<proteinExistence type="predicted"/>
<feature type="compositionally biased region" description="Low complexity" evidence="8">
    <location>
        <begin position="143"/>
        <end position="163"/>
    </location>
</feature>
<dbReference type="SMART" id="SM00906">
    <property type="entry name" value="Fungal_trans"/>
    <property type="match status" value="1"/>
</dbReference>
<dbReference type="InterPro" id="IPR007219">
    <property type="entry name" value="XnlR_reg_dom"/>
</dbReference>
<dbReference type="SUPFAM" id="SSF81995">
    <property type="entry name" value="beta-sandwich domain of Sec23/24"/>
    <property type="match status" value="1"/>
</dbReference>
<evidence type="ECO:0000256" key="6">
    <source>
        <dbReference type="ARBA" id="ARBA00023242"/>
    </source>
</evidence>
<feature type="domain" description="Xylanolytic transcriptional activator regulatory" evidence="9">
    <location>
        <begin position="528"/>
        <end position="608"/>
    </location>
</feature>
<keyword evidence="7" id="KW-0175">Coiled coil</keyword>
<evidence type="ECO:0000259" key="9">
    <source>
        <dbReference type="SMART" id="SM00906"/>
    </source>
</evidence>
<dbReference type="GO" id="GO:0001228">
    <property type="term" value="F:DNA-binding transcription activator activity, RNA polymerase II-specific"/>
    <property type="evidence" value="ECO:0007669"/>
    <property type="project" value="TreeGrafter"/>
</dbReference>
<dbReference type="eggNOG" id="ENOG502QRPQ">
    <property type="taxonomic scope" value="Eukaryota"/>
</dbReference>
<dbReference type="STRING" id="1206466.K0KM33"/>
<sequence>MTESNTTTPAKEPSATSPAKDGEKQQRKRMRVPTSCSVCLKPVCGSCTKSSVSHLCFYEEPSWISSDELLKHAKQGKQSQDHQSNNVVNSDNNGSSLNVNDLSPAVQSKIESLNDKIKQLEASIAVTELSRSTLPAFNSIHTNQNSVSPQPQHQHQHQQNQQQRQHDHNNQQHQSQNYYQPQQAPYFSQPIMTPQPTIPNNQQFYQQRPSSINIPSSIPQTAPVSIPPLNDSTASSSTYDNKYDLDLNEKVDLYGFFPFMIKKRRLECHGPLSLLSCMKRDIFLRVLWSHVWKTLEHARIQALEIEKAKKQTNDVDDDDDNSQKNPPKACDLIDHIDPITTQTITQGKSSTLHKELKKAKMASKIENFKNSNKSIDQIILESLPSRKIIMILIFRFFKFVYPFLPFVDEGTFLFELETICPIDYQDSNVESLNISNKYDYCIIGLLLLIIKLGYLSITEEELESKPDLKPLQGYKPNSNLITAVKLCLDQYKHWRKPFCLRFMQLYLYFRLYFKFCPEDDDVNDSSESQILLGSLFSNAYALGLHRDPNILAEMTKTSKRKVHAETWRKVWYKLLELDTTESIVTGLPLHVIDDRSYDTKLPSEDDDYDETDKFIVKDFKFVQLKNDLFRQVSIAILNIKNQPNVKDILHLIKKLEVFQSSQIGSLKDILNDSSLSKYAIVKKVTYLFEVSTILLNLNTIMFEFYQKKSNTKRTLEFLESSLKISLRIINTAMNLAYNENLYVGKGFSYYFKPHGSNPIVRAFLFLTSIALRLSQVKKLAIRNNEQSTTRFNIYEKFSNLIIFNMENTLQLLTKMSSSHYNFSRLVTASSILCHVIKKPDFDFDQAGLSAVGDKTGNDNLMHNHLQDLTVEDLPSNNIFSELLESELLHLMDFTNSSLVTILQPVIKKSKKSQNNSNNNQNNQNQNNQNNQNSFNDSNNGYNSNSSGQFYDPINGLTKRSSSLSTDSSSNFNLSPSAINQNNIFNLDNEDLNKLLGVPNLDDLNNQTFGKFESNFGSISEEYASLFGMFDEINNEAEAIGKF</sequence>
<keyword evidence="5" id="KW-0804">Transcription</keyword>
<feature type="region of interest" description="Disordered" evidence="8">
    <location>
        <begin position="139"/>
        <end position="178"/>
    </location>
</feature>
<dbReference type="HOGENOM" id="CLU_292426_0_0_1"/>
<evidence type="ECO:0000313" key="10">
    <source>
        <dbReference type="EMBL" id="CCH42434.1"/>
    </source>
</evidence>
<dbReference type="CDD" id="cd12148">
    <property type="entry name" value="fungal_TF_MHR"/>
    <property type="match status" value="1"/>
</dbReference>
<dbReference type="EMBL" id="CAIF01000044">
    <property type="protein sequence ID" value="CCH42434.1"/>
    <property type="molecule type" value="Genomic_DNA"/>
</dbReference>
<evidence type="ECO:0000256" key="2">
    <source>
        <dbReference type="ARBA" id="ARBA00022833"/>
    </source>
</evidence>
<keyword evidence="3" id="KW-0805">Transcription regulation</keyword>
<dbReference type="Proteomes" id="UP000009328">
    <property type="component" value="Unassembled WGS sequence"/>
</dbReference>
<feature type="region of interest" description="Disordered" evidence="8">
    <location>
        <begin position="1"/>
        <end position="31"/>
    </location>
</feature>
<evidence type="ECO:0000256" key="8">
    <source>
        <dbReference type="SAM" id="MobiDB-lite"/>
    </source>
</evidence>
<keyword evidence="1" id="KW-0479">Metal-binding</keyword>
<organism evidence="10 11">
    <name type="scientific">Wickerhamomyces ciferrii (strain ATCC 14091 / BCRC 22168 / CBS 111 / JCM 3599 / NBRC 0793 / NRRL Y-1031 F-60-10)</name>
    <name type="common">Yeast</name>
    <name type="synonym">Pichia ciferrii</name>
    <dbReference type="NCBI Taxonomy" id="1206466"/>
    <lineage>
        <taxon>Eukaryota</taxon>
        <taxon>Fungi</taxon>
        <taxon>Dikarya</taxon>
        <taxon>Ascomycota</taxon>
        <taxon>Saccharomycotina</taxon>
        <taxon>Saccharomycetes</taxon>
        <taxon>Phaffomycetales</taxon>
        <taxon>Wickerhamomycetaceae</taxon>
        <taxon>Wickerhamomyces</taxon>
    </lineage>
</organism>
<accession>K0KM33</accession>
<evidence type="ECO:0000256" key="7">
    <source>
        <dbReference type="SAM" id="Coils"/>
    </source>
</evidence>
<dbReference type="GO" id="GO:0006351">
    <property type="term" value="P:DNA-templated transcription"/>
    <property type="evidence" value="ECO:0007669"/>
    <property type="project" value="InterPro"/>
</dbReference>
<evidence type="ECO:0000313" key="11">
    <source>
        <dbReference type="Proteomes" id="UP000009328"/>
    </source>
</evidence>
<dbReference type="AlphaFoldDB" id="K0KM33"/>
<feature type="region of interest" description="Disordered" evidence="8">
    <location>
        <begin position="72"/>
        <end position="101"/>
    </location>
</feature>
<dbReference type="InParanoid" id="K0KM33"/>
<evidence type="ECO:0000256" key="4">
    <source>
        <dbReference type="ARBA" id="ARBA00023125"/>
    </source>
</evidence>
<name>K0KM33_WICCF</name>
<dbReference type="PANTHER" id="PTHR31944:SF131">
    <property type="entry name" value="HEME-RESPONSIVE ZINC FINGER TRANSCRIPTION FACTOR HAP1"/>
    <property type="match status" value="1"/>
</dbReference>
<dbReference type="PANTHER" id="PTHR31944">
    <property type="entry name" value="HEME-RESPONSIVE ZINC FINGER TRANSCRIPTION FACTOR HAP1"/>
    <property type="match status" value="1"/>
</dbReference>
<keyword evidence="4" id="KW-0238">DNA-binding</keyword>
<keyword evidence="6" id="KW-0539">Nucleus</keyword>
<keyword evidence="2" id="KW-0862">Zinc</keyword>
<dbReference type="GO" id="GO:0000978">
    <property type="term" value="F:RNA polymerase II cis-regulatory region sequence-specific DNA binding"/>
    <property type="evidence" value="ECO:0007669"/>
    <property type="project" value="TreeGrafter"/>
</dbReference>
<evidence type="ECO:0000256" key="5">
    <source>
        <dbReference type="ARBA" id="ARBA00023163"/>
    </source>
</evidence>
<gene>
    <name evidence="10" type="ORF">BN7_1979</name>
</gene>
<feature type="coiled-coil region" evidence="7">
    <location>
        <begin position="103"/>
        <end position="130"/>
    </location>
</feature>
<dbReference type="InterPro" id="IPR051430">
    <property type="entry name" value="Fungal_TF_Env_Response"/>
</dbReference>
<feature type="region of interest" description="Disordered" evidence="8">
    <location>
        <begin position="211"/>
        <end position="236"/>
    </location>
</feature>
<comment type="caution">
    <text evidence="10">The sequence shown here is derived from an EMBL/GenBank/DDBJ whole genome shotgun (WGS) entry which is preliminary data.</text>
</comment>
<dbReference type="GO" id="GO:0008270">
    <property type="term" value="F:zinc ion binding"/>
    <property type="evidence" value="ECO:0007669"/>
    <property type="project" value="InterPro"/>
</dbReference>
<evidence type="ECO:0000256" key="3">
    <source>
        <dbReference type="ARBA" id="ARBA00023015"/>
    </source>
</evidence>
<feature type="compositionally biased region" description="Low complexity" evidence="8">
    <location>
        <begin position="912"/>
        <end position="950"/>
    </location>
</feature>
<feature type="compositionally biased region" description="Low complexity" evidence="8">
    <location>
        <begin position="84"/>
        <end position="101"/>
    </location>
</feature>
<protein>
    <submittedName>
        <fullName evidence="10">Transcriptional regulatory protein</fullName>
    </submittedName>
</protein>
<keyword evidence="11" id="KW-1185">Reference proteome</keyword>
<feature type="region of interest" description="Disordered" evidence="8">
    <location>
        <begin position="909"/>
        <end position="954"/>
    </location>
</feature>
<reference evidence="10 11" key="1">
    <citation type="journal article" date="2012" name="Eukaryot. Cell">
        <title>Draft genome sequence of Wickerhamomyces ciferrii NRRL Y-1031 F-60-10.</title>
        <authorList>
            <person name="Schneider J."/>
            <person name="Andrea H."/>
            <person name="Blom J."/>
            <person name="Jaenicke S."/>
            <person name="Ruckert C."/>
            <person name="Schorsch C."/>
            <person name="Szczepanowski R."/>
            <person name="Farwick M."/>
            <person name="Goesmann A."/>
            <person name="Puhler A."/>
            <person name="Schaffer S."/>
            <person name="Tauch A."/>
            <person name="Kohler T."/>
            <person name="Brinkrolf K."/>
        </authorList>
    </citation>
    <scope>NUCLEOTIDE SEQUENCE [LARGE SCALE GENOMIC DNA]</scope>
    <source>
        <strain evidence="11">ATCC 14091 / BCRC 22168 / CBS 111 / JCM 3599 / NBRC 0793 / NRRL Y-1031 F-60-10</strain>
    </source>
</reference>
<evidence type="ECO:0000256" key="1">
    <source>
        <dbReference type="ARBA" id="ARBA00022723"/>
    </source>
</evidence>
<feature type="compositionally biased region" description="Polar residues" evidence="8">
    <location>
        <begin position="1"/>
        <end position="17"/>
    </location>
</feature>